<evidence type="ECO:0000313" key="1">
    <source>
        <dbReference type="EMBL" id="KKM16971.1"/>
    </source>
</evidence>
<name>A0A0F9HNU2_9ZZZZ</name>
<organism evidence="1">
    <name type="scientific">marine sediment metagenome</name>
    <dbReference type="NCBI Taxonomy" id="412755"/>
    <lineage>
        <taxon>unclassified sequences</taxon>
        <taxon>metagenomes</taxon>
        <taxon>ecological metagenomes</taxon>
    </lineage>
</organism>
<comment type="caution">
    <text evidence="1">The sequence shown here is derived from an EMBL/GenBank/DDBJ whole genome shotgun (WGS) entry which is preliminary data.</text>
</comment>
<dbReference type="EMBL" id="LAZR01014555">
    <property type="protein sequence ID" value="KKM16971.1"/>
    <property type="molecule type" value="Genomic_DNA"/>
</dbReference>
<proteinExistence type="predicted"/>
<accession>A0A0F9HNU2</accession>
<sequence length="134" mass="15449">MMHTVITCGKVVNTMDHIDFQALSLQRVKSTDIAGLFSLWRIQNIATVYRAQREHQSGGFGNPEKHPYVWAVALMVDGLWARVHNARGQGREWSNLDRLEIWLREQGISRWQVVNDLEETGVKRLGEAYYKAPK</sequence>
<reference evidence="1" key="1">
    <citation type="journal article" date="2015" name="Nature">
        <title>Complex archaea that bridge the gap between prokaryotes and eukaryotes.</title>
        <authorList>
            <person name="Spang A."/>
            <person name="Saw J.H."/>
            <person name="Jorgensen S.L."/>
            <person name="Zaremba-Niedzwiedzka K."/>
            <person name="Martijn J."/>
            <person name="Lind A.E."/>
            <person name="van Eijk R."/>
            <person name="Schleper C."/>
            <person name="Guy L."/>
            <person name="Ettema T.J."/>
        </authorList>
    </citation>
    <scope>NUCLEOTIDE SEQUENCE</scope>
</reference>
<dbReference type="AlphaFoldDB" id="A0A0F9HNU2"/>
<protein>
    <submittedName>
        <fullName evidence="1">Uncharacterized protein</fullName>
    </submittedName>
</protein>
<gene>
    <name evidence="1" type="ORF">LCGC14_1680430</name>
</gene>